<gene>
    <name evidence="1" type="ORF">ABVK50_04645</name>
</gene>
<dbReference type="EMBL" id="CP159253">
    <property type="protein sequence ID" value="XCG49837.1"/>
    <property type="molecule type" value="Genomic_DNA"/>
</dbReference>
<evidence type="ECO:0008006" key="2">
    <source>
        <dbReference type="Google" id="ProtNLM"/>
    </source>
</evidence>
<protein>
    <recommendedName>
        <fullName evidence="2">Transposase</fullName>
    </recommendedName>
</protein>
<organism evidence="1">
    <name type="scientific">Mesorhizobium sp. WSM2240</name>
    <dbReference type="NCBI Taxonomy" id="3228851"/>
    <lineage>
        <taxon>Bacteria</taxon>
        <taxon>Pseudomonadati</taxon>
        <taxon>Pseudomonadota</taxon>
        <taxon>Alphaproteobacteria</taxon>
        <taxon>Hyphomicrobiales</taxon>
        <taxon>Phyllobacteriaceae</taxon>
        <taxon>Mesorhizobium</taxon>
    </lineage>
</organism>
<name>A0AAU8CSA5_9HYPH</name>
<reference evidence="1" key="1">
    <citation type="submission" date="2024-06" db="EMBL/GenBank/DDBJ databases">
        <title>Mesorhizobium karijinii sp. nov., a symbiont of the iconic Swainsona formosa from arid Australia.</title>
        <authorList>
            <person name="Hill Y.J."/>
            <person name="Watkin E.L.J."/>
            <person name="O'Hara G.W."/>
            <person name="Terpolilli J."/>
            <person name="Tye M.L."/>
            <person name="Kohlmeier M.G."/>
        </authorList>
    </citation>
    <scope>NUCLEOTIDE SEQUENCE</scope>
    <source>
        <strain evidence="1">WSM2240</strain>
    </source>
</reference>
<sequence>MLAHIAGTQVADANVSEKVKTQKQIVRVLPEGTMGRSKLAAWMAVPARAYADRGGFPDR</sequence>
<accession>A0AAU8CSA5</accession>
<evidence type="ECO:0000313" key="1">
    <source>
        <dbReference type="EMBL" id="XCG49837.1"/>
    </source>
</evidence>
<proteinExistence type="predicted"/>
<dbReference type="AlphaFoldDB" id="A0AAU8CSA5"/>
<dbReference type="RefSeq" id="WP_353642633.1">
    <property type="nucleotide sequence ID" value="NZ_CP159253.1"/>
</dbReference>